<dbReference type="Proteomes" id="UP001596004">
    <property type="component" value="Unassembled WGS sequence"/>
</dbReference>
<dbReference type="InterPro" id="IPR050273">
    <property type="entry name" value="GppA/Ppx_hydrolase"/>
</dbReference>
<gene>
    <name evidence="3" type="ORF">ACFO60_26190</name>
</gene>
<evidence type="ECO:0000256" key="1">
    <source>
        <dbReference type="SAM" id="MobiDB-lite"/>
    </source>
</evidence>
<feature type="compositionally biased region" description="Low complexity" evidence="1">
    <location>
        <begin position="207"/>
        <end position="222"/>
    </location>
</feature>
<dbReference type="CDD" id="cd24119">
    <property type="entry name" value="ASKHA_NBD_MtPPX2-like"/>
    <property type="match status" value="1"/>
</dbReference>
<feature type="region of interest" description="Disordered" evidence="1">
    <location>
        <begin position="178"/>
        <end position="225"/>
    </location>
</feature>
<evidence type="ECO:0000259" key="2">
    <source>
        <dbReference type="Pfam" id="PF02541"/>
    </source>
</evidence>
<comment type="caution">
    <text evidence="3">The sequence shown here is derived from an EMBL/GenBank/DDBJ whole genome shotgun (WGS) entry which is preliminary data.</text>
</comment>
<dbReference type="RefSeq" id="WP_380844561.1">
    <property type="nucleotide sequence ID" value="NZ_JBHSFP010000021.1"/>
</dbReference>
<dbReference type="Gene3D" id="3.30.420.150">
    <property type="entry name" value="Exopolyphosphatase. Domain 2"/>
    <property type="match status" value="1"/>
</dbReference>
<feature type="compositionally biased region" description="Polar residues" evidence="1">
    <location>
        <begin position="182"/>
        <end position="200"/>
    </location>
</feature>
<dbReference type="PANTHER" id="PTHR30005:SF13">
    <property type="entry name" value="EXOPOLYPHOSPHATASE 2"/>
    <property type="match status" value="1"/>
</dbReference>
<feature type="domain" description="Ppx/GppA phosphatase N-terminal" evidence="2">
    <location>
        <begin position="31"/>
        <end position="247"/>
    </location>
</feature>
<evidence type="ECO:0000313" key="4">
    <source>
        <dbReference type="Proteomes" id="UP001596004"/>
    </source>
</evidence>
<organism evidence="3 4">
    <name type="scientific">Sphaerisporangium dianthi</name>
    <dbReference type="NCBI Taxonomy" id="1436120"/>
    <lineage>
        <taxon>Bacteria</taxon>
        <taxon>Bacillati</taxon>
        <taxon>Actinomycetota</taxon>
        <taxon>Actinomycetes</taxon>
        <taxon>Streptosporangiales</taxon>
        <taxon>Streptosporangiaceae</taxon>
        <taxon>Sphaerisporangium</taxon>
    </lineage>
</organism>
<dbReference type="Pfam" id="PF02541">
    <property type="entry name" value="Ppx-GppA"/>
    <property type="match status" value="1"/>
</dbReference>
<keyword evidence="4" id="KW-1185">Reference proteome</keyword>
<proteinExistence type="predicted"/>
<dbReference type="InterPro" id="IPR003695">
    <property type="entry name" value="Ppx_GppA_N"/>
</dbReference>
<sequence>MTRVAAIDCGTNSVRLLIADLADGTPSGRGAAGALSDVERRMEIVRLGEGVDRTGRLAPEALERTFTAMRGYAKLIREHGAERVRVVATSATRDAANRADFVAGVREIFGVDPEVVTGSEEAHLSFLGATAGLSGVESPVLVVDIGGGSTEFVLGSTDVESAISVDIGCVRLTERHLAAPTRAQTRAETPQSETPQSETPQAGKPETGTPQAGAAQTGAARAEMADAEAVEAATADIEAALDRVAEAVSVTRARTLIGLAGSVTTVAGIALDLPAYDPARIHGSRVPAATVHEISRRLLVMSHDERAAIPVMHPGRVDVIGAGALILDRIVARFGFGEVVVSEHDILDGIARGLAS</sequence>
<protein>
    <submittedName>
        <fullName evidence="3">Exopolyphosphatase</fullName>
    </submittedName>
</protein>
<reference evidence="4" key="1">
    <citation type="journal article" date="2019" name="Int. J. Syst. Evol. Microbiol.">
        <title>The Global Catalogue of Microorganisms (GCM) 10K type strain sequencing project: providing services to taxonomists for standard genome sequencing and annotation.</title>
        <authorList>
            <consortium name="The Broad Institute Genomics Platform"/>
            <consortium name="The Broad Institute Genome Sequencing Center for Infectious Disease"/>
            <person name="Wu L."/>
            <person name="Ma J."/>
        </authorList>
    </citation>
    <scope>NUCLEOTIDE SEQUENCE [LARGE SCALE GENOMIC DNA]</scope>
    <source>
        <strain evidence="4">CGMCC 4.7132</strain>
    </source>
</reference>
<dbReference type="InterPro" id="IPR043129">
    <property type="entry name" value="ATPase_NBD"/>
</dbReference>
<dbReference type="EMBL" id="JBHSFP010000021">
    <property type="protein sequence ID" value="MFC4534264.1"/>
    <property type="molecule type" value="Genomic_DNA"/>
</dbReference>
<accession>A0ABV9CLW4</accession>
<dbReference type="SUPFAM" id="SSF53067">
    <property type="entry name" value="Actin-like ATPase domain"/>
    <property type="match status" value="2"/>
</dbReference>
<name>A0ABV9CLW4_9ACTN</name>
<dbReference type="Gene3D" id="3.30.420.40">
    <property type="match status" value="1"/>
</dbReference>
<evidence type="ECO:0000313" key="3">
    <source>
        <dbReference type="EMBL" id="MFC4534264.1"/>
    </source>
</evidence>
<dbReference type="PANTHER" id="PTHR30005">
    <property type="entry name" value="EXOPOLYPHOSPHATASE"/>
    <property type="match status" value="1"/>
</dbReference>